<dbReference type="Proteomes" id="UP000198614">
    <property type="component" value="Unassembled WGS sequence"/>
</dbReference>
<dbReference type="InterPro" id="IPR008969">
    <property type="entry name" value="CarboxyPept-like_regulatory"/>
</dbReference>
<evidence type="ECO:0000256" key="9">
    <source>
        <dbReference type="ARBA" id="ARBA00023136"/>
    </source>
</evidence>
<dbReference type="FunFam" id="2.60.40.1120:FF:000002">
    <property type="entry name" value="MFS transporter"/>
    <property type="match status" value="1"/>
</dbReference>
<dbReference type="SUPFAM" id="SSF49452">
    <property type="entry name" value="Starch-binding domain-like"/>
    <property type="match status" value="1"/>
</dbReference>
<dbReference type="InterPro" id="IPR013783">
    <property type="entry name" value="Ig-like_fold"/>
</dbReference>
<evidence type="ECO:0000256" key="10">
    <source>
        <dbReference type="ARBA" id="ARBA00030238"/>
    </source>
</evidence>
<dbReference type="Gene3D" id="2.60.40.1120">
    <property type="entry name" value="Carboxypeptidase-like, regulatory domain"/>
    <property type="match status" value="1"/>
</dbReference>
<dbReference type="GO" id="GO:0005975">
    <property type="term" value="P:carbohydrate metabolic process"/>
    <property type="evidence" value="ECO:0007669"/>
    <property type="project" value="UniProtKB-ARBA"/>
</dbReference>
<dbReference type="InterPro" id="IPR004638">
    <property type="entry name" value="EmrB-like"/>
</dbReference>
<dbReference type="Gene3D" id="1.20.1250.20">
    <property type="entry name" value="MFS general substrate transporter like domains"/>
    <property type="match status" value="1"/>
</dbReference>
<dbReference type="CDD" id="cd17502">
    <property type="entry name" value="MFS_Azr1_MDR_like"/>
    <property type="match status" value="1"/>
</dbReference>
<dbReference type="NCBIfam" id="TIGR00711">
    <property type="entry name" value="efflux_EmrB"/>
    <property type="match status" value="1"/>
</dbReference>
<feature type="transmembrane region" description="Helical" evidence="12">
    <location>
        <begin position="250"/>
        <end position="272"/>
    </location>
</feature>
<dbReference type="AlphaFoldDB" id="A0A1G7IYF7"/>
<comment type="similarity">
    <text evidence="3">Belongs to the major facilitator superfamily. TCR/Tet family.</text>
</comment>
<dbReference type="InterPro" id="IPR036259">
    <property type="entry name" value="MFS_trans_sf"/>
</dbReference>
<evidence type="ECO:0000256" key="7">
    <source>
        <dbReference type="ARBA" id="ARBA00022692"/>
    </source>
</evidence>
<keyword evidence="6" id="KW-1003">Cell membrane</keyword>
<feature type="transmembrane region" description="Helical" evidence="12">
    <location>
        <begin position="226"/>
        <end position="244"/>
    </location>
</feature>
<evidence type="ECO:0000256" key="5">
    <source>
        <dbReference type="ARBA" id="ARBA00022448"/>
    </source>
</evidence>
<dbReference type="GO" id="GO:0022857">
    <property type="term" value="F:transmembrane transporter activity"/>
    <property type="evidence" value="ECO:0007669"/>
    <property type="project" value="InterPro"/>
</dbReference>
<feature type="transmembrane region" description="Helical" evidence="12">
    <location>
        <begin position="103"/>
        <end position="122"/>
    </location>
</feature>
<dbReference type="SUPFAM" id="SSF103473">
    <property type="entry name" value="MFS general substrate transporter"/>
    <property type="match status" value="1"/>
</dbReference>
<feature type="region of interest" description="Disordered" evidence="11">
    <location>
        <begin position="1"/>
        <end position="29"/>
    </location>
</feature>
<organism evidence="14 15">
    <name type="scientific">Streptomyces griseoaurantiacus</name>
    <dbReference type="NCBI Taxonomy" id="68213"/>
    <lineage>
        <taxon>Bacteria</taxon>
        <taxon>Bacillati</taxon>
        <taxon>Actinomycetota</taxon>
        <taxon>Actinomycetes</taxon>
        <taxon>Kitasatosporales</taxon>
        <taxon>Streptomycetaceae</taxon>
        <taxon>Streptomyces</taxon>
        <taxon>Streptomyces aurantiacus group</taxon>
    </lineage>
</organism>
<evidence type="ECO:0000256" key="1">
    <source>
        <dbReference type="ARBA" id="ARBA00000548"/>
    </source>
</evidence>
<dbReference type="Pfam" id="PF13620">
    <property type="entry name" value="CarboxypepD_reg"/>
    <property type="match status" value="3"/>
</dbReference>
<reference evidence="14 15" key="1">
    <citation type="submission" date="2016-10" db="EMBL/GenBank/DDBJ databases">
        <authorList>
            <person name="de Groot N.N."/>
        </authorList>
    </citation>
    <scope>NUCLEOTIDE SEQUENCE [LARGE SCALE GENOMIC DNA]</scope>
    <source>
        <strain evidence="14 15">CGMCC 4.1859</strain>
    </source>
</reference>
<evidence type="ECO:0000256" key="11">
    <source>
        <dbReference type="SAM" id="MobiDB-lite"/>
    </source>
</evidence>
<evidence type="ECO:0000313" key="15">
    <source>
        <dbReference type="Proteomes" id="UP000198614"/>
    </source>
</evidence>
<evidence type="ECO:0000256" key="2">
    <source>
        <dbReference type="ARBA" id="ARBA00004651"/>
    </source>
</evidence>
<dbReference type="PANTHER" id="PTHR23501:SF197">
    <property type="entry name" value="COMD"/>
    <property type="match status" value="1"/>
</dbReference>
<evidence type="ECO:0000259" key="13">
    <source>
        <dbReference type="PROSITE" id="PS50850"/>
    </source>
</evidence>
<keyword evidence="5" id="KW-0813">Transport</keyword>
<comment type="subcellular location">
    <subcellularLocation>
        <location evidence="2">Cell membrane</location>
        <topology evidence="2">Multi-pass membrane protein</topology>
    </subcellularLocation>
</comment>
<evidence type="ECO:0000256" key="8">
    <source>
        <dbReference type="ARBA" id="ARBA00022989"/>
    </source>
</evidence>
<comment type="catalytic activity">
    <reaction evidence="1">
        <text>Endohydrolysis of (1-&gt;4)-alpha-D-glucosidic linkages in polysaccharides containing three or more (1-&gt;4)-alpha-linked D-glucose units.</text>
        <dbReference type="EC" id="3.2.1.1"/>
    </reaction>
</comment>
<accession>A0A1G7IYF7</accession>
<feature type="transmembrane region" description="Helical" evidence="12">
    <location>
        <begin position="195"/>
        <end position="214"/>
    </location>
</feature>
<dbReference type="Gene3D" id="1.20.1720.10">
    <property type="entry name" value="Multidrug resistance protein D"/>
    <property type="match status" value="1"/>
</dbReference>
<feature type="compositionally biased region" description="Pro residues" evidence="11">
    <location>
        <begin position="16"/>
        <end position="27"/>
    </location>
</feature>
<dbReference type="InterPro" id="IPR020846">
    <property type="entry name" value="MFS_dom"/>
</dbReference>
<keyword evidence="7 12" id="KW-0812">Transmembrane</keyword>
<dbReference type="InterPro" id="IPR013784">
    <property type="entry name" value="Carb-bd-like_fold"/>
</dbReference>
<dbReference type="PANTHER" id="PTHR23501">
    <property type="entry name" value="MAJOR FACILITATOR SUPERFAMILY"/>
    <property type="match status" value="1"/>
</dbReference>
<evidence type="ECO:0000256" key="12">
    <source>
        <dbReference type="SAM" id="Phobius"/>
    </source>
</evidence>
<evidence type="ECO:0000256" key="3">
    <source>
        <dbReference type="ARBA" id="ARBA00007520"/>
    </source>
</evidence>
<gene>
    <name evidence="14" type="ORF">SAMN05216260_106219</name>
</gene>
<feature type="transmembrane region" description="Helical" evidence="12">
    <location>
        <begin position="293"/>
        <end position="316"/>
    </location>
</feature>
<dbReference type="PRINTS" id="PR01036">
    <property type="entry name" value="TCRTETB"/>
</dbReference>
<feature type="transmembrane region" description="Helical" evidence="12">
    <location>
        <begin position="73"/>
        <end position="91"/>
    </location>
</feature>
<dbReference type="Gene3D" id="2.60.40.10">
    <property type="entry name" value="Immunoglobulins"/>
    <property type="match status" value="1"/>
</dbReference>
<dbReference type="SUPFAM" id="SSF49464">
    <property type="entry name" value="Carboxypeptidase regulatory domain-like"/>
    <property type="match status" value="1"/>
</dbReference>
<feature type="transmembrane region" description="Helical" evidence="12">
    <location>
        <begin position="37"/>
        <end position="61"/>
    </location>
</feature>
<feature type="transmembrane region" description="Helical" evidence="12">
    <location>
        <begin position="328"/>
        <end position="346"/>
    </location>
</feature>
<evidence type="ECO:0000256" key="6">
    <source>
        <dbReference type="ARBA" id="ARBA00022475"/>
    </source>
</evidence>
<dbReference type="GO" id="GO:0004556">
    <property type="term" value="F:alpha-amylase activity"/>
    <property type="evidence" value="ECO:0007669"/>
    <property type="project" value="UniProtKB-EC"/>
</dbReference>
<evidence type="ECO:0000256" key="4">
    <source>
        <dbReference type="ARBA" id="ARBA00012595"/>
    </source>
</evidence>
<feature type="transmembrane region" description="Helical" evidence="12">
    <location>
        <begin position="161"/>
        <end position="183"/>
    </location>
</feature>
<dbReference type="SUPFAM" id="SSF49478">
    <property type="entry name" value="Cna protein B-type domain"/>
    <property type="match status" value="1"/>
</dbReference>
<feature type="transmembrane region" description="Helical" evidence="12">
    <location>
        <begin position="358"/>
        <end position="377"/>
    </location>
</feature>
<proteinExistence type="inferred from homology"/>
<dbReference type="EC" id="3.2.1.1" evidence="4"/>
<sequence>MGGITLTQDETDLAPPRAPEPPPPPAAAPLTPRRVRLVFLGLMLALLLAALDQMIVATALPRIVGELHGLDKMSWAVTAYLLTATVGLPVYGKAGDLYGRKGVFQFAILVFVLGSALAGRAGNMDQLIAYRAVQGVGAGGLMIGVQAIIADIVPPRARGRYMGAIGAAFGLASVAGPLLGGYFTDHLSWRWCFYINVPFGLVTLAVVAVVLKLPRPDRRARLDVPGTLLLAAASTCLVLLTSWGGTEYAWGSRVVLGLGAGAVAAILLFLLAERYAAEPLIPLRLFRDPVFNVTALVGLVIGVALFGAASYLPTFLQMVDGVSATESGLLMLPMMAGIVGASIVCGQLISRTGRYKPYPLLGSALSALGMWLLSGLGTDTPRLQYSIWMAVLGTGIGMVMPVLVLAVQNAVRPADLGTATSANNYFRQIGGSVGAAVFGTLFARRLTEALSERLPSTAAGALPDPESLTPQLVRTLPPELREAYVRAYADAMPRIFLYLVPILVLGLVLACFLKEKPLVSHPTSTDAPATGQVPQARLSTSGGVPVCGGVQHPDGTAVPRAALTLIDVTGAQIGRGASGDDGRYALATPGPGAYVLIAAAGGHQPQAVSVTVGERPVELDVVLGGAGRLAGSVLTADGTPVRDAAVTLTNAHGEVVGSTRSGAEGSYLITELVAGEYTLAASAPAYRPAALPVTVHASRETRQDVELAGGAVLRGTVRAGGGRPVEDARVTLLDAAGNVVDSVTTGADGVFRFVDLSSGEYTVIAAGYPPVATVLRMAGGGRTERDLHLGHED</sequence>
<feature type="transmembrane region" description="Helical" evidence="12">
    <location>
        <begin position="495"/>
        <end position="513"/>
    </location>
</feature>
<dbReference type="EMBL" id="FNAX01000006">
    <property type="protein sequence ID" value="SDF17663.1"/>
    <property type="molecule type" value="Genomic_DNA"/>
</dbReference>
<protein>
    <recommendedName>
        <fullName evidence="4">alpha-amylase</fullName>
        <ecNumber evidence="4">3.2.1.1</ecNumber>
    </recommendedName>
    <alternativeName>
        <fullName evidence="10">1,4-alpha-D-glucan glucanohydrolase</fullName>
    </alternativeName>
</protein>
<dbReference type="PROSITE" id="PS50850">
    <property type="entry name" value="MFS"/>
    <property type="match status" value="1"/>
</dbReference>
<dbReference type="Pfam" id="PF07690">
    <property type="entry name" value="MFS_1"/>
    <property type="match status" value="1"/>
</dbReference>
<feature type="domain" description="Major facilitator superfamily (MFS) profile" evidence="13">
    <location>
        <begin position="38"/>
        <end position="518"/>
    </location>
</feature>
<feature type="transmembrane region" description="Helical" evidence="12">
    <location>
        <begin position="128"/>
        <end position="149"/>
    </location>
</feature>
<evidence type="ECO:0000313" key="14">
    <source>
        <dbReference type="EMBL" id="SDF17663.1"/>
    </source>
</evidence>
<keyword evidence="9 12" id="KW-0472">Membrane</keyword>
<feature type="transmembrane region" description="Helical" evidence="12">
    <location>
        <begin position="383"/>
        <end position="405"/>
    </location>
</feature>
<keyword evidence="8 12" id="KW-1133">Transmembrane helix</keyword>
<dbReference type="InterPro" id="IPR011701">
    <property type="entry name" value="MFS"/>
</dbReference>
<dbReference type="GO" id="GO:0005886">
    <property type="term" value="C:plasma membrane"/>
    <property type="evidence" value="ECO:0007669"/>
    <property type="project" value="UniProtKB-SubCell"/>
</dbReference>
<name>A0A1G7IYF7_9ACTN</name>
<dbReference type="GO" id="GO:0030246">
    <property type="term" value="F:carbohydrate binding"/>
    <property type="evidence" value="ECO:0007669"/>
    <property type="project" value="InterPro"/>
</dbReference>
<dbReference type="FunFam" id="1.20.1720.10:FF:000004">
    <property type="entry name" value="EmrB/QacA family drug resistance transporter"/>
    <property type="match status" value="1"/>
</dbReference>
<dbReference type="OrthoDB" id="7375466at2"/>